<feature type="signal peptide" evidence="1">
    <location>
        <begin position="1"/>
        <end position="26"/>
    </location>
</feature>
<protein>
    <submittedName>
        <fullName evidence="2">Uncharacterized protein</fullName>
    </submittedName>
</protein>
<reference evidence="3" key="1">
    <citation type="submission" date="2016-09" db="EMBL/GenBank/DDBJ databases">
        <authorList>
            <person name="Varghese N."/>
            <person name="Submissions S."/>
        </authorList>
    </citation>
    <scope>NUCLEOTIDE SEQUENCE [LARGE SCALE GENOMIC DNA]</scope>
    <source>
        <strain evidence="3">25nlg</strain>
    </source>
</reference>
<dbReference type="Proteomes" id="UP000242662">
    <property type="component" value="Unassembled WGS sequence"/>
</dbReference>
<organism evidence="2 3">
    <name type="scientific">Shouchella lonarensis</name>
    <dbReference type="NCBI Taxonomy" id="1464122"/>
    <lineage>
        <taxon>Bacteria</taxon>
        <taxon>Bacillati</taxon>
        <taxon>Bacillota</taxon>
        <taxon>Bacilli</taxon>
        <taxon>Bacillales</taxon>
        <taxon>Bacillaceae</taxon>
        <taxon>Shouchella</taxon>
    </lineage>
</organism>
<gene>
    <name evidence="2" type="ORF">SAMN05421737_10591</name>
</gene>
<feature type="chain" id="PRO_5017357371" evidence="1">
    <location>
        <begin position="27"/>
        <end position="135"/>
    </location>
</feature>
<evidence type="ECO:0000256" key="1">
    <source>
        <dbReference type="SAM" id="SignalP"/>
    </source>
</evidence>
<accession>A0A1G6ILI9</accession>
<dbReference type="EMBL" id="FMYM01000005">
    <property type="protein sequence ID" value="SDC06865.1"/>
    <property type="molecule type" value="Genomic_DNA"/>
</dbReference>
<evidence type="ECO:0000313" key="2">
    <source>
        <dbReference type="EMBL" id="SDC06865.1"/>
    </source>
</evidence>
<dbReference type="RefSeq" id="WP_090775453.1">
    <property type="nucleotide sequence ID" value="NZ_FMYM01000005.1"/>
</dbReference>
<keyword evidence="1" id="KW-0732">Signal</keyword>
<evidence type="ECO:0000313" key="3">
    <source>
        <dbReference type="Proteomes" id="UP000242662"/>
    </source>
</evidence>
<keyword evidence="3" id="KW-1185">Reference proteome</keyword>
<name>A0A1G6ILI9_9BACI</name>
<proteinExistence type="predicted"/>
<dbReference type="AlphaFoldDB" id="A0A1G6ILI9"/>
<sequence>MAMKSFLAALSVLVMFMLVAPSFASASTDGVPNMELKKDFDDLGKYDDDIIEEQGWKLWTIKQALRHGGDILSKIIKPLSKKNANLVKKYSKKMADGLDKFSTKSEKAIATGFEKVGIPKNAAKTLAKIVAGWIL</sequence>